<protein>
    <submittedName>
        <fullName evidence="2">Uncharacterized protein</fullName>
    </submittedName>
</protein>
<comment type="caution">
    <text evidence="2">The sequence shown here is derived from an EMBL/GenBank/DDBJ whole genome shotgun (WGS) entry which is preliminary data.</text>
</comment>
<organism evidence="2 3">
    <name type="scientific">Portunus trituberculatus</name>
    <name type="common">Swimming crab</name>
    <name type="synonym">Neptunus trituberculatus</name>
    <dbReference type="NCBI Taxonomy" id="210409"/>
    <lineage>
        <taxon>Eukaryota</taxon>
        <taxon>Metazoa</taxon>
        <taxon>Ecdysozoa</taxon>
        <taxon>Arthropoda</taxon>
        <taxon>Crustacea</taxon>
        <taxon>Multicrustacea</taxon>
        <taxon>Malacostraca</taxon>
        <taxon>Eumalacostraca</taxon>
        <taxon>Eucarida</taxon>
        <taxon>Decapoda</taxon>
        <taxon>Pleocyemata</taxon>
        <taxon>Brachyura</taxon>
        <taxon>Eubrachyura</taxon>
        <taxon>Portunoidea</taxon>
        <taxon>Portunidae</taxon>
        <taxon>Portuninae</taxon>
        <taxon>Portunus</taxon>
    </lineage>
</organism>
<feature type="region of interest" description="Disordered" evidence="1">
    <location>
        <begin position="158"/>
        <end position="193"/>
    </location>
</feature>
<feature type="compositionally biased region" description="Polar residues" evidence="1">
    <location>
        <begin position="184"/>
        <end position="193"/>
    </location>
</feature>
<gene>
    <name evidence="2" type="ORF">E2C01_010821</name>
</gene>
<dbReference type="AlphaFoldDB" id="A0A5B7D9F4"/>
<evidence type="ECO:0000313" key="3">
    <source>
        <dbReference type="Proteomes" id="UP000324222"/>
    </source>
</evidence>
<feature type="compositionally biased region" description="Basic residues" evidence="1">
    <location>
        <begin position="165"/>
        <end position="176"/>
    </location>
</feature>
<keyword evidence="3" id="KW-1185">Reference proteome</keyword>
<feature type="region of interest" description="Disordered" evidence="1">
    <location>
        <begin position="27"/>
        <end position="68"/>
    </location>
</feature>
<evidence type="ECO:0000313" key="2">
    <source>
        <dbReference type="EMBL" id="MPC17950.1"/>
    </source>
</evidence>
<proteinExistence type="predicted"/>
<dbReference type="Proteomes" id="UP000324222">
    <property type="component" value="Unassembled WGS sequence"/>
</dbReference>
<dbReference type="EMBL" id="VSRR010000634">
    <property type="protein sequence ID" value="MPC17950.1"/>
    <property type="molecule type" value="Genomic_DNA"/>
</dbReference>
<reference evidence="2 3" key="1">
    <citation type="submission" date="2019-05" db="EMBL/GenBank/DDBJ databases">
        <title>Another draft genome of Portunus trituberculatus and its Hox gene families provides insights of decapod evolution.</title>
        <authorList>
            <person name="Jeong J.-H."/>
            <person name="Song I."/>
            <person name="Kim S."/>
            <person name="Choi T."/>
            <person name="Kim D."/>
            <person name="Ryu S."/>
            <person name="Kim W."/>
        </authorList>
    </citation>
    <scope>NUCLEOTIDE SEQUENCE [LARGE SCALE GENOMIC DNA]</scope>
    <source>
        <tissue evidence="2">Muscle</tissue>
    </source>
</reference>
<accession>A0A5B7D9F4</accession>
<sequence length="193" mass="21591">MSRTRRRGLTVKGYIDEGSCYKGRMLNPAVSSPSSPKSIAYTLAPPSSPHPRQKSRRSTKWQNFPHPNSCGGIPKPLPSFGRPHRLIWLACEYFKQTFSLFVPLINLIITLINTQRQTGTCEEVQATPSVELLVNCSPALPTGCPMVGHDAWKAATRRSQSVPLSHRHKPQRRQHQPRMMASPLTHTTTTLIC</sequence>
<name>A0A5B7D9F4_PORTR</name>
<evidence type="ECO:0000256" key="1">
    <source>
        <dbReference type="SAM" id="MobiDB-lite"/>
    </source>
</evidence>